<evidence type="ECO:0000256" key="1">
    <source>
        <dbReference type="ARBA" id="ARBA00022801"/>
    </source>
</evidence>
<dbReference type="Gene3D" id="3.20.20.80">
    <property type="entry name" value="Glycosidases"/>
    <property type="match status" value="1"/>
</dbReference>
<gene>
    <name evidence="4" type="primary">apu</name>
    <name evidence="4" type="ORF">TEGL_35750</name>
</gene>
<dbReference type="Gene3D" id="2.60.40.1180">
    <property type="entry name" value="Golgi alpha-mannosidase II"/>
    <property type="match status" value="1"/>
</dbReference>
<dbReference type="InterPro" id="IPR017853">
    <property type="entry name" value="GH"/>
</dbReference>
<dbReference type="CDD" id="cd11338">
    <property type="entry name" value="AmyAc_CMD"/>
    <property type="match status" value="1"/>
</dbReference>
<proteinExistence type="predicted"/>
<dbReference type="SUPFAM" id="SSF51445">
    <property type="entry name" value="(Trans)glycosidases"/>
    <property type="match status" value="1"/>
</dbReference>
<keyword evidence="1" id="KW-0378">Hydrolase</keyword>
<evidence type="ECO:0000259" key="3">
    <source>
        <dbReference type="SMART" id="SM00642"/>
    </source>
</evidence>
<dbReference type="PANTHER" id="PTHR10357">
    <property type="entry name" value="ALPHA-AMYLASE FAMILY MEMBER"/>
    <property type="match status" value="1"/>
</dbReference>
<dbReference type="SMART" id="SM00642">
    <property type="entry name" value="Aamy"/>
    <property type="match status" value="1"/>
</dbReference>
<evidence type="ECO:0000256" key="2">
    <source>
        <dbReference type="ARBA" id="ARBA00023295"/>
    </source>
</evidence>
<protein>
    <submittedName>
        <fullName evidence="4">Amylopullulanase</fullName>
    </submittedName>
</protein>
<dbReference type="EMBL" id="CP117523">
    <property type="protein sequence ID" value="WWD85121.1"/>
    <property type="molecule type" value="Genomic_DNA"/>
</dbReference>
<dbReference type="InterPro" id="IPR006047">
    <property type="entry name" value="GH13_cat_dom"/>
</dbReference>
<dbReference type="Gene3D" id="3.90.400.10">
    <property type="entry name" value="Oligo-1,6-glucosidase, Domain 2"/>
    <property type="match status" value="1"/>
</dbReference>
<dbReference type="Proteomes" id="UP001348492">
    <property type="component" value="Chromosome"/>
</dbReference>
<keyword evidence="2" id="KW-0326">Glycosidase</keyword>
<evidence type="ECO:0000313" key="5">
    <source>
        <dbReference type="Proteomes" id="UP001348492"/>
    </source>
</evidence>
<dbReference type="InterPro" id="IPR045857">
    <property type="entry name" value="O16G_dom_2"/>
</dbReference>
<sequence>MRMCKTISFNSWNEYFKAPFGALDVNQGADIKVGTNKEVCSICLVITKEDENLNSKDIRRISLNKKEENIYECKIDPLLIPAVYYYYFEVEVKQDGYNQKLFYGKVKQNGEVCEYDFDNLNKYQLTVYEESKTPTWFKEGILYHIFVDRFNNGNRTGKPSNPKKNSFIYANWEDDPMYIKDENGDIIRWDFYGGNLKGIINKLGYLKKLGVSIIYLSPVFESSSNHKYNTGDYKKIDPMFGDEEIFDELIEKANAKGMSIILDGVFSHTGADSIYFNKFNNYSSKGAYNDEDSPYRSWYTFDDSKVGYKCWWGIKDLPNVDELETSYMNYIIKDEESVLNKWAKFGVKGWRLDVVDELPDEFVTEFKKELKNSETDSVLIGEVWEDASNKISYGQRRNYLLGKQLDSAMGYPFRNGILSFLKGEIASYELNDLYMEMKENYPPEAFKSNLNLLGTHDVKRVKTELNNDKDMIKLAVLAQMTFEGVPYIYYGDEAGLEGDKDPYNRRTYPWKNEDNEMIDFYRNSIQTRYRVRTLLNGETNFIYTSDNDVFAYERFLSEKEEDNCLIIINRSENYKRIDFDFGCDLLYEIGIKYTPGDYGATLEKENGKFVVDIRPKSFIIFQMKNVQNEFLE</sequence>
<evidence type="ECO:0000313" key="4">
    <source>
        <dbReference type="EMBL" id="WWD85121.1"/>
    </source>
</evidence>
<name>A0ABZ2EZZ5_9FIRM</name>
<accession>A0ABZ2EZZ5</accession>
<dbReference type="SUPFAM" id="SSF51011">
    <property type="entry name" value="Glycosyl hydrolase domain"/>
    <property type="match status" value="1"/>
</dbReference>
<reference evidence="4 5" key="1">
    <citation type="journal article" date="2023" name="PLoS ONE">
        <title>Genome-based metabolic and phylogenomic analysis of three Terrisporobacter species.</title>
        <authorList>
            <person name="Boer T."/>
            <person name="Bengelsdorf F.R."/>
            <person name="Bomeke M."/>
            <person name="Daniel R."/>
            <person name="Poehlein A."/>
        </authorList>
    </citation>
    <scope>NUCLEOTIDE SEQUENCE [LARGE SCALE GENOMIC DNA]</scope>
    <source>
        <strain evidence="4 5">DSM 1288</strain>
    </source>
</reference>
<organism evidence="4 5">
    <name type="scientific">Terrisporobacter glycolicus ATCC 14880 = DSM 1288</name>
    <dbReference type="NCBI Taxonomy" id="1121315"/>
    <lineage>
        <taxon>Bacteria</taxon>
        <taxon>Bacillati</taxon>
        <taxon>Bacillota</taxon>
        <taxon>Clostridia</taxon>
        <taxon>Peptostreptococcales</taxon>
        <taxon>Peptostreptococcaceae</taxon>
        <taxon>Terrisporobacter</taxon>
    </lineage>
</organism>
<feature type="domain" description="Glycosyl hydrolase family 13 catalytic" evidence="3">
    <location>
        <begin position="144"/>
        <end position="528"/>
    </location>
</feature>
<keyword evidence="5" id="KW-1185">Reference proteome</keyword>
<dbReference type="Pfam" id="PF00128">
    <property type="entry name" value="Alpha-amylase"/>
    <property type="match status" value="1"/>
</dbReference>
<dbReference type="InterPro" id="IPR013780">
    <property type="entry name" value="Glyco_hydro_b"/>
</dbReference>
<dbReference type="PANTHER" id="PTHR10357:SF210">
    <property type="entry name" value="MALTODEXTRIN GLUCOSIDASE"/>
    <property type="match status" value="1"/>
</dbReference>